<evidence type="ECO:0000256" key="2">
    <source>
        <dbReference type="ARBA" id="ARBA00023224"/>
    </source>
</evidence>
<reference evidence="9 10" key="1">
    <citation type="submission" date="2014-07" db="EMBL/GenBank/DDBJ databases">
        <title>Unique and conserved regions in Vibrio harveyi and related species in comparison with the shrimp pathogen Vibrio harveyi CAIM 1792.</title>
        <authorList>
            <person name="Espinoza-Valles I."/>
            <person name="Vora G."/>
            <person name="Leekitcharoenphon P."/>
            <person name="Ussery D."/>
            <person name="Hoj L."/>
            <person name="Gomez-Gil B."/>
        </authorList>
    </citation>
    <scope>NUCLEOTIDE SEQUENCE [LARGE SCALE GENOMIC DNA]</scope>
    <source>
        <strain evidence="10">CAIM 1854 / LMG 25443</strain>
    </source>
</reference>
<feature type="transmembrane region" description="Helical" evidence="6">
    <location>
        <begin position="9"/>
        <end position="29"/>
    </location>
</feature>
<dbReference type="CDD" id="cd11386">
    <property type="entry name" value="MCP_signal"/>
    <property type="match status" value="1"/>
</dbReference>
<dbReference type="InterPro" id="IPR003660">
    <property type="entry name" value="HAMP_dom"/>
</dbReference>
<name>A0A0C1VVT5_9VIBR</name>
<dbReference type="PATRIC" id="fig|1229493.5.peg.386"/>
<dbReference type="FunFam" id="1.10.287.950:FF:000001">
    <property type="entry name" value="Methyl-accepting chemotaxis sensory transducer"/>
    <property type="match status" value="1"/>
</dbReference>
<keyword evidence="5" id="KW-0175">Coiled coil</keyword>
<dbReference type="GO" id="GO:0016020">
    <property type="term" value="C:membrane"/>
    <property type="evidence" value="ECO:0007669"/>
    <property type="project" value="UniProtKB-SubCell"/>
</dbReference>
<sequence>MTMSVRKKLYASFGAILAIMLVMIGIITLEVLNSHKVADEVRTDDVPETVNYLILIDEAGDVYRDALGSIVNVAGAQADYQSNKLEFAAAIEEVKRLETVGGEDYRNIEKMERYMANFTQDFESQVLTNLGLENVEENVARLRSLYDANLAPIESILDAASTDGRQSTSEALLDLSDSFNSIELTIYVLGSIALIATAVIAYLLSNSITLRLSKLDELAQRVAEGDLTVEPIEDKSGDELANLATSLNKMQASLTSLIGSISLVSEEVKSVTGELSVVSQDIVSGASSQSDKANLIATAAEELSLTISQVAEQGAATFEEARKSESTAEQGRTVIVEMVESIQQVSQQMSDMSVQMNSLGSHGEKIGAVIKVIEDIAEQTNLLALNAAIEAARAGEFGRGFAVVADEVRALAERTTKATQEVGEIIQAIQVGTQEAVTYTEDGCRLVEIGVSQSSGAVNSLEEIVSGAAHVQSMVNSIATAAEEQTAVTKEIAADITSISDISNRSLQLANDSSQSVEGLNRKVQELEALVGKFKLA</sequence>
<evidence type="ECO:0000313" key="9">
    <source>
        <dbReference type="EMBL" id="KIF54053.1"/>
    </source>
</evidence>
<feature type="domain" description="Methyl-accepting transducer" evidence="7">
    <location>
        <begin position="264"/>
        <end position="500"/>
    </location>
</feature>
<dbReference type="PROSITE" id="PS50885">
    <property type="entry name" value="HAMP"/>
    <property type="match status" value="1"/>
</dbReference>
<keyword evidence="6" id="KW-0472">Membrane</keyword>
<dbReference type="Pfam" id="PF00672">
    <property type="entry name" value="HAMP"/>
    <property type="match status" value="1"/>
</dbReference>
<proteinExistence type="inferred from homology"/>
<dbReference type="GeneID" id="47098566"/>
<comment type="subcellular location">
    <subcellularLocation>
        <location evidence="1">Membrane</location>
    </subcellularLocation>
</comment>
<dbReference type="AlphaFoldDB" id="A0A0C1VVT5"/>
<feature type="transmembrane region" description="Helical" evidence="6">
    <location>
        <begin position="184"/>
        <end position="204"/>
    </location>
</feature>
<feature type="domain" description="HAMP" evidence="8">
    <location>
        <begin position="206"/>
        <end position="259"/>
    </location>
</feature>
<dbReference type="EMBL" id="JPRD01000011">
    <property type="protein sequence ID" value="KIF54053.1"/>
    <property type="molecule type" value="Genomic_DNA"/>
</dbReference>
<evidence type="ECO:0000256" key="6">
    <source>
        <dbReference type="SAM" id="Phobius"/>
    </source>
</evidence>
<dbReference type="CDD" id="cd06225">
    <property type="entry name" value="HAMP"/>
    <property type="match status" value="1"/>
</dbReference>
<dbReference type="SMART" id="SM00304">
    <property type="entry name" value="HAMP"/>
    <property type="match status" value="1"/>
</dbReference>
<dbReference type="Gene3D" id="6.10.340.10">
    <property type="match status" value="1"/>
</dbReference>
<dbReference type="InterPro" id="IPR004089">
    <property type="entry name" value="MCPsignal_dom"/>
</dbReference>
<dbReference type="RefSeq" id="WP_027726592.1">
    <property type="nucleotide sequence ID" value="NZ_BAOH01000009.1"/>
</dbReference>
<evidence type="ECO:0000256" key="5">
    <source>
        <dbReference type="SAM" id="Coils"/>
    </source>
</evidence>
<evidence type="ECO:0000313" key="10">
    <source>
        <dbReference type="Proteomes" id="UP000031586"/>
    </source>
</evidence>
<evidence type="ECO:0000256" key="3">
    <source>
        <dbReference type="ARBA" id="ARBA00029447"/>
    </source>
</evidence>
<dbReference type="PROSITE" id="PS50111">
    <property type="entry name" value="CHEMOTAXIS_TRANSDUC_2"/>
    <property type="match status" value="1"/>
</dbReference>
<dbReference type="PANTHER" id="PTHR32089:SF112">
    <property type="entry name" value="LYSOZYME-LIKE PROTEIN-RELATED"/>
    <property type="match status" value="1"/>
</dbReference>
<gene>
    <name evidence="9" type="ORF">H735_06605</name>
</gene>
<dbReference type="PANTHER" id="PTHR32089">
    <property type="entry name" value="METHYL-ACCEPTING CHEMOTAXIS PROTEIN MCPB"/>
    <property type="match status" value="1"/>
</dbReference>
<keyword evidence="6" id="KW-1133">Transmembrane helix</keyword>
<dbReference type="Gene3D" id="1.10.287.950">
    <property type="entry name" value="Methyl-accepting chemotaxis protein"/>
    <property type="match status" value="1"/>
</dbReference>
<evidence type="ECO:0000259" key="8">
    <source>
        <dbReference type="PROSITE" id="PS50885"/>
    </source>
</evidence>
<comment type="caution">
    <text evidence="9">The sequence shown here is derived from an EMBL/GenBank/DDBJ whole genome shotgun (WGS) entry which is preliminary data.</text>
</comment>
<evidence type="ECO:0000259" key="7">
    <source>
        <dbReference type="PROSITE" id="PS50111"/>
    </source>
</evidence>
<organism evidence="9 10">
    <name type="scientific">Vibrio owensii CAIM 1854 = LMG 25443</name>
    <dbReference type="NCBI Taxonomy" id="1229493"/>
    <lineage>
        <taxon>Bacteria</taxon>
        <taxon>Pseudomonadati</taxon>
        <taxon>Pseudomonadota</taxon>
        <taxon>Gammaproteobacteria</taxon>
        <taxon>Vibrionales</taxon>
        <taxon>Vibrionaceae</taxon>
        <taxon>Vibrio</taxon>
    </lineage>
</organism>
<protein>
    <submittedName>
        <fullName evidence="9">Chemotaxis protein</fullName>
    </submittedName>
</protein>
<dbReference type="GO" id="GO:0006935">
    <property type="term" value="P:chemotaxis"/>
    <property type="evidence" value="ECO:0007669"/>
    <property type="project" value="UniProtKB-ARBA"/>
</dbReference>
<dbReference type="Pfam" id="PF00015">
    <property type="entry name" value="MCPsignal"/>
    <property type="match status" value="1"/>
</dbReference>
<accession>A0A0C1VVT5</accession>
<evidence type="ECO:0000256" key="1">
    <source>
        <dbReference type="ARBA" id="ARBA00004370"/>
    </source>
</evidence>
<feature type="coiled-coil region" evidence="5">
    <location>
        <begin position="510"/>
        <end position="537"/>
    </location>
</feature>
<dbReference type="GO" id="GO:0007165">
    <property type="term" value="P:signal transduction"/>
    <property type="evidence" value="ECO:0007669"/>
    <property type="project" value="UniProtKB-KW"/>
</dbReference>
<dbReference type="SUPFAM" id="SSF58104">
    <property type="entry name" value="Methyl-accepting chemotaxis protein (MCP) signaling domain"/>
    <property type="match status" value="1"/>
</dbReference>
<evidence type="ECO:0000256" key="4">
    <source>
        <dbReference type="PROSITE-ProRule" id="PRU00284"/>
    </source>
</evidence>
<keyword evidence="2 4" id="KW-0807">Transducer</keyword>
<comment type="similarity">
    <text evidence="3">Belongs to the methyl-accepting chemotaxis (MCP) protein family.</text>
</comment>
<keyword evidence="6" id="KW-0812">Transmembrane</keyword>
<dbReference type="SMART" id="SM00283">
    <property type="entry name" value="MA"/>
    <property type="match status" value="1"/>
</dbReference>
<dbReference type="Proteomes" id="UP000031586">
    <property type="component" value="Unassembled WGS sequence"/>
</dbReference>